<dbReference type="EMBL" id="KZ679011">
    <property type="protein sequence ID" value="PSS18608.1"/>
    <property type="molecule type" value="Genomic_DNA"/>
</dbReference>
<proteinExistence type="predicted"/>
<accession>A0A2T3B230</accession>
<feature type="compositionally biased region" description="Polar residues" evidence="1">
    <location>
        <begin position="85"/>
        <end position="94"/>
    </location>
</feature>
<protein>
    <submittedName>
        <fullName evidence="2">Uncharacterized protein</fullName>
    </submittedName>
</protein>
<keyword evidence="3" id="KW-1185">Reference proteome</keyword>
<sequence length="222" mass="24427">MSNLASSPITYPRTMSNASSPIKAEIHSDPSLSSSANSPHSPSPMPNGVSGISDTIEYTVESLPNGTIKSETHTLSPKTERASHDSSTLDQWSAKSEEPAEFKMEPSPEQQPGGVKVKHEGRSDEEEEESNDEKNRAELKQLANMWIDDLIELTIDIPQRVTQGMLALRMCIELARTGQPLTAAQEIMLRDAVRKLEAEAEEWETGEWYVAEQSTIDGSDSD</sequence>
<evidence type="ECO:0000256" key="1">
    <source>
        <dbReference type="SAM" id="MobiDB-lite"/>
    </source>
</evidence>
<feature type="compositionally biased region" description="Polar residues" evidence="1">
    <location>
        <begin position="62"/>
        <end position="77"/>
    </location>
</feature>
<feature type="compositionally biased region" description="Low complexity" evidence="1">
    <location>
        <begin position="29"/>
        <end position="40"/>
    </location>
</feature>
<organism evidence="2 3">
    <name type="scientific">Amorphotheca resinae ATCC 22711</name>
    <dbReference type="NCBI Taxonomy" id="857342"/>
    <lineage>
        <taxon>Eukaryota</taxon>
        <taxon>Fungi</taxon>
        <taxon>Dikarya</taxon>
        <taxon>Ascomycota</taxon>
        <taxon>Pezizomycotina</taxon>
        <taxon>Leotiomycetes</taxon>
        <taxon>Helotiales</taxon>
        <taxon>Amorphothecaceae</taxon>
        <taxon>Amorphotheca</taxon>
    </lineage>
</organism>
<name>A0A2T3B230_AMORE</name>
<evidence type="ECO:0000313" key="3">
    <source>
        <dbReference type="Proteomes" id="UP000241818"/>
    </source>
</evidence>
<dbReference type="GeneID" id="36574755"/>
<feature type="compositionally biased region" description="Polar residues" evidence="1">
    <location>
        <begin position="1"/>
        <end position="20"/>
    </location>
</feature>
<feature type="region of interest" description="Disordered" evidence="1">
    <location>
        <begin position="1"/>
        <end position="136"/>
    </location>
</feature>
<dbReference type="Proteomes" id="UP000241818">
    <property type="component" value="Unassembled WGS sequence"/>
</dbReference>
<feature type="compositionally biased region" description="Basic and acidic residues" evidence="1">
    <location>
        <begin position="95"/>
        <end position="106"/>
    </location>
</feature>
<gene>
    <name evidence="2" type="ORF">M430DRAFT_35083</name>
</gene>
<reference evidence="2 3" key="1">
    <citation type="journal article" date="2018" name="New Phytol.">
        <title>Comparative genomics and transcriptomics depict ericoid mycorrhizal fungi as versatile saprotrophs and plant mutualists.</title>
        <authorList>
            <person name="Martino E."/>
            <person name="Morin E."/>
            <person name="Grelet G.A."/>
            <person name="Kuo A."/>
            <person name="Kohler A."/>
            <person name="Daghino S."/>
            <person name="Barry K.W."/>
            <person name="Cichocki N."/>
            <person name="Clum A."/>
            <person name="Dockter R.B."/>
            <person name="Hainaut M."/>
            <person name="Kuo R.C."/>
            <person name="LaButti K."/>
            <person name="Lindahl B.D."/>
            <person name="Lindquist E.A."/>
            <person name="Lipzen A."/>
            <person name="Khouja H.R."/>
            <person name="Magnuson J."/>
            <person name="Murat C."/>
            <person name="Ohm R.A."/>
            <person name="Singer S.W."/>
            <person name="Spatafora J.W."/>
            <person name="Wang M."/>
            <person name="Veneault-Fourrey C."/>
            <person name="Henrissat B."/>
            <person name="Grigoriev I.V."/>
            <person name="Martin F.M."/>
            <person name="Perotto S."/>
        </authorList>
    </citation>
    <scope>NUCLEOTIDE SEQUENCE [LARGE SCALE GENOMIC DNA]</scope>
    <source>
        <strain evidence="2 3">ATCC 22711</strain>
    </source>
</reference>
<evidence type="ECO:0000313" key="2">
    <source>
        <dbReference type="EMBL" id="PSS18608.1"/>
    </source>
</evidence>
<dbReference type="InParanoid" id="A0A2T3B230"/>
<dbReference type="RefSeq" id="XP_024720960.1">
    <property type="nucleotide sequence ID" value="XM_024866674.1"/>
</dbReference>
<dbReference type="AlphaFoldDB" id="A0A2T3B230"/>